<gene>
    <name evidence="2" type="ORF">SLAVMIC_00645</name>
</gene>
<evidence type="ECO:0000259" key="1">
    <source>
        <dbReference type="Pfam" id="PF20274"/>
    </source>
</evidence>
<feature type="domain" description="Cyclic-phosphate processing Receiver" evidence="1">
    <location>
        <begin position="4"/>
        <end position="109"/>
    </location>
</feature>
<reference evidence="2" key="1">
    <citation type="submission" date="2021-06" db="EMBL/GenBank/DDBJ databases">
        <authorList>
            <person name="Gannon L."/>
            <person name="Redgwell R T."/>
            <person name="Michniewski S."/>
            <person name="Harrison D C."/>
            <person name="Millard A."/>
        </authorList>
    </citation>
    <scope>NUCLEOTIDE SEQUENCE</scope>
</reference>
<dbReference type="Pfam" id="PF20274">
    <property type="entry name" value="cREC_REC"/>
    <property type="match status" value="1"/>
</dbReference>
<evidence type="ECO:0000313" key="2">
    <source>
        <dbReference type="EMBL" id="CAG7581049.1"/>
    </source>
</evidence>
<dbReference type="EMBL" id="OU342829">
    <property type="protein sequence ID" value="CAG7581049.1"/>
    <property type="molecule type" value="Genomic_DNA"/>
</dbReference>
<protein>
    <submittedName>
        <fullName evidence="2">Putative signaling protein</fullName>
    </submittedName>
</protein>
<sequence>MRNYNLLIDDNRTIKNVVEVSGNTMYFETDWVIVRTFDQFCDAIKRLGVPEMVSFDHDIADFKDGDERSGHTCAKFLVDVCIDNDLDFPTYFIHSANPVGRDNIVGYVEDYINKREKGFFK</sequence>
<name>A0A8D9FRQ6_9VIRU</name>
<accession>A0A8D9FRQ6</accession>
<proteinExistence type="predicted"/>
<dbReference type="InterPro" id="IPR046909">
    <property type="entry name" value="cREC_REC"/>
</dbReference>
<organism evidence="2">
    <name type="scientific">uncultured marine phage</name>
    <dbReference type="NCBI Taxonomy" id="707152"/>
    <lineage>
        <taxon>Viruses</taxon>
        <taxon>environmental samples</taxon>
    </lineage>
</organism>